<protein>
    <submittedName>
        <fullName evidence="4">Barwin-like endoglucanase</fullName>
    </submittedName>
</protein>
<keyword evidence="1 3" id="KW-0732">Signal</keyword>
<evidence type="ECO:0000313" key="4">
    <source>
        <dbReference type="EMBL" id="KAJ3844750.1"/>
    </source>
</evidence>
<feature type="chain" id="PRO_5041388001" evidence="3">
    <location>
        <begin position="21"/>
        <end position="278"/>
    </location>
</feature>
<comment type="caution">
    <text evidence="4">The sequence shown here is derived from an EMBL/GenBank/DDBJ whole genome shotgun (WGS) entry which is preliminary data.</text>
</comment>
<organism evidence="4 5">
    <name type="scientific">Lentinula raphanica</name>
    <dbReference type="NCBI Taxonomy" id="153919"/>
    <lineage>
        <taxon>Eukaryota</taxon>
        <taxon>Fungi</taxon>
        <taxon>Dikarya</taxon>
        <taxon>Basidiomycota</taxon>
        <taxon>Agaricomycotina</taxon>
        <taxon>Agaricomycetes</taxon>
        <taxon>Agaricomycetidae</taxon>
        <taxon>Agaricales</taxon>
        <taxon>Marasmiineae</taxon>
        <taxon>Omphalotaceae</taxon>
        <taxon>Lentinula</taxon>
    </lineage>
</organism>
<dbReference type="InterPro" id="IPR036908">
    <property type="entry name" value="RlpA-like_sf"/>
</dbReference>
<keyword evidence="5" id="KW-1185">Reference proteome</keyword>
<evidence type="ECO:0000256" key="3">
    <source>
        <dbReference type="SAM" id="SignalP"/>
    </source>
</evidence>
<proteinExistence type="predicted"/>
<reference evidence="4" key="1">
    <citation type="submission" date="2022-08" db="EMBL/GenBank/DDBJ databases">
        <authorList>
            <consortium name="DOE Joint Genome Institute"/>
            <person name="Min B."/>
            <person name="Riley R."/>
            <person name="Sierra-Patev S."/>
            <person name="Naranjo-Ortiz M."/>
            <person name="Looney B."/>
            <person name="Konkel Z."/>
            <person name="Slot J.C."/>
            <person name="Sakamoto Y."/>
            <person name="Steenwyk J.L."/>
            <person name="Rokas A."/>
            <person name="Carro J."/>
            <person name="Camarero S."/>
            <person name="Ferreira P."/>
            <person name="Molpeceres G."/>
            <person name="Ruiz-Duenas F.J."/>
            <person name="Serrano A."/>
            <person name="Henrissat B."/>
            <person name="Drula E."/>
            <person name="Hughes K.W."/>
            <person name="Mata J.L."/>
            <person name="Ishikawa N.K."/>
            <person name="Vargas-Isla R."/>
            <person name="Ushijima S."/>
            <person name="Smith C.A."/>
            <person name="Ahrendt S."/>
            <person name="Andreopoulos W."/>
            <person name="He G."/>
            <person name="Labutti K."/>
            <person name="Lipzen A."/>
            <person name="Ng V."/>
            <person name="Sandor L."/>
            <person name="Barry K."/>
            <person name="Martinez A.T."/>
            <person name="Xiao Y."/>
            <person name="Gibbons J.G."/>
            <person name="Terashima K."/>
            <person name="Hibbett D.S."/>
            <person name="Grigoriev I.V."/>
        </authorList>
    </citation>
    <scope>NUCLEOTIDE SEQUENCE</scope>
    <source>
        <strain evidence="4">TFB9207</strain>
    </source>
</reference>
<sequence length="278" mass="29420">MFSLTLTVATIALSVVSSSALVNPRHRLIPRVTTPSTYDTSLLEDYFAYHSRYLALGCQYNHGNDFFDACCHPMLKNETLSDREPRCTPDPGVLASVSSSLEGYTSTTAWWSSTADVATTSTEVQTSQAPAPTTTTWSSSSDTWTSSSDTWTSSSDTWTSTSDSWTSTSSATAPASTASVFTGGFGTFFTQNGVAGACGTVHGDYDLIVAMDSAIFNLDLCGKSVTITNTDSGASVTAVIADECPTCNNANSIDMSLGTFIKIGAFATGLLNIEWSYV</sequence>
<dbReference type="PANTHER" id="PTHR31836">
    <property type="match status" value="1"/>
</dbReference>
<evidence type="ECO:0000256" key="1">
    <source>
        <dbReference type="ARBA" id="ARBA00022729"/>
    </source>
</evidence>
<dbReference type="PANTHER" id="PTHR31836:SF24">
    <property type="entry name" value="RLPA-LIKE PROTEIN DOUBLE-PSI BETA-BARREL DOMAIN-CONTAINING PROTEIN"/>
    <property type="match status" value="1"/>
</dbReference>
<accession>A0AA38PLC8</accession>
<feature type="region of interest" description="Disordered" evidence="2">
    <location>
        <begin position="121"/>
        <end position="170"/>
    </location>
</feature>
<dbReference type="CDD" id="cd22191">
    <property type="entry name" value="DPBB_RlpA_EXP_N-like"/>
    <property type="match status" value="1"/>
</dbReference>
<dbReference type="SUPFAM" id="SSF50685">
    <property type="entry name" value="Barwin-like endoglucanases"/>
    <property type="match status" value="1"/>
</dbReference>
<name>A0AA38PLC8_9AGAR</name>
<evidence type="ECO:0000256" key="2">
    <source>
        <dbReference type="SAM" id="MobiDB-lite"/>
    </source>
</evidence>
<dbReference type="Gene3D" id="2.40.40.10">
    <property type="entry name" value="RlpA-like domain"/>
    <property type="match status" value="1"/>
</dbReference>
<feature type="signal peptide" evidence="3">
    <location>
        <begin position="1"/>
        <end position="20"/>
    </location>
</feature>
<dbReference type="Proteomes" id="UP001163846">
    <property type="component" value="Unassembled WGS sequence"/>
</dbReference>
<dbReference type="EMBL" id="MU805947">
    <property type="protein sequence ID" value="KAJ3844750.1"/>
    <property type="molecule type" value="Genomic_DNA"/>
</dbReference>
<dbReference type="AlphaFoldDB" id="A0AA38PLC8"/>
<gene>
    <name evidence="4" type="ORF">F5878DRAFT_601097</name>
</gene>
<dbReference type="InterPro" id="IPR051477">
    <property type="entry name" value="Expansin_CellWall"/>
</dbReference>
<evidence type="ECO:0000313" key="5">
    <source>
        <dbReference type="Proteomes" id="UP001163846"/>
    </source>
</evidence>